<evidence type="ECO:0000313" key="1">
    <source>
        <dbReference type="EMBL" id="SFI90371.1"/>
    </source>
</evidence>
<proteinExistence type="predicted"/>
<gene>
    <name evidence="1" type="ORF">SAMN05518846_101480</name>
</gene>
<dbReference type="STRING" id="1884381.SAMN05518846_101480"/>
<dbReference type="PIRSF" id="PIRSF016624">
    <property type="entry name" value="Mu_prophg_I"/>
    <property type="match status" value="1"/>
</dbReference>
<dbReference type="Proteomes" id="UP000198915">
    <property type="component" value="Unassembled WGS sequence"/>
</dbReference>
<organism evidence="1 2">
    <name type="scientific">Brevibacillus centrosporus</name>
    <dbReference type="NCBI Taxonomy" id="54910"/>
    <lineage>
        <taxon>Bacteria</taxon>
        <taxon>Bacillati</taxon>
        <taxon>Bacillota</taxon>
        <taxon>Bacilli</taxon>
        <taxon>Bacillales</taxon>
        <taxon>Paenibacillaceae</taxon>
        <taxon>Brevibacillus</taxon>
    </lineage>
</organism>
<dbReference type="RefSeq" id="WP_175530464.1">
    <property type="nucleotide sequence ID" value="NZ_FORT01000001.1"/>
</dbReference>
<reference evidence="2" key="1">
    <citation type="submission" date="2016-10" db="EMBL/GenBank/DDBJ databases">
        <authorList>
            <person name="Varghese N."/>
            <person name="Submissions S."/>
        </authorList>
    </citation>
    <scope>NUCLEOTIDE SEQUENCE [LARGE SCALE GENOMIC DNA]</scope>
    <source>
        <strain evidence="2">OK042</strain>
    </source>
</reference>
<evidence type="ECO:0000313" key="2">
    <source>
        <dbReference type="Proteomes" id="UP000198915"/>
    </source>
</evidence>
<accession>A0A1I3LZY8</accession>
<sequence length="341" mass="37914">MAKRSKLPLRKIALTEIHSLNEVPSEVQLLPRGWTNTKKGKFLVDDESIRLILRDFQTKANDAVIDYEHQTLTGQQAPAAGWIMELVDKGDDGLWGRVEWTDRAKEYLANREYRYLSPVIHVREDGKVIGFINAGLTNFPAIDGMVPVSFKDQEMEEEQPMNEFLKKLAAALGLPETATEEEVLTAIQELAKNKDVKPDAQYEAFKSTLAQALGMGTNASDVDIRATVLSLKASSDNNSVVKDLQERLDKRDREEVIQLALTQGKITPAQKDWAENYAKVDLEGFRKFVETAPQLVPMGSGSTTYALKNNPGAGGLDDSQANVNKLLNIDAETYKKYGGDQ</sequence>
<protein>
    <submittedName>
        <fullName evidence="1">Mu-like prophage I protein</fullName>
    </submittedName>
</protein>
<dbReference type="InterPro" id="IPR012106">
    <property type="entry name" value="Phage_Mu_Gp1"/>
</dbReference>
<dbReference type="Pfam" id="PF10123">
    <property type="entry name" value="Mu-like_Pro"/>
    <property type="match status" value="1"/>
</dbReference>
<dbReference type="AlphaFoldDB" id="A0A1I3LZY8"/>
<dbReference type="EMBL" id="FORT01000001">
    <property type="protein sequence ID" value="SFI90371.1"/>
    <property type="molecule type" value="Genomic_DNA"/>
</dbReference>
<name>A0A1I3LZY8_9BACL</name>
<keyword evidence="2" id="KW-1185">Reference proteome</keyword>